<proteinExistence type="predicted"/>
<sequence>MTLGCKNVLLISGLLANGSVQPDHLAVDHRVLRQGRHQVGKLSGVSQAGGEGHLACEEERTFSGRPARRGCHAGCVDDAASVSIGIRLVLPHLPQRQTDHIKGSSNVFTATAMPAQFTARPSFPNFSVARDTADCTSSSD</sequence>
<protein>
    <submittedName>
        <fullName evidence="1">Uncharacterized protein</fullName>
    </submittedName>
</protein>
<dbReference type="EMBL" id="JAAKFY010000002">
    <property type="protein sequence ID" value="KAF3860825.1"/>
    <property type="molecule type" value="Genomic_DNA"/>
</dbReference>
<dbReference type="AlphaFoldDB" id="A0A7J5ZG89"/>
<dbReference type="Proteomes" id="UP000518266">
    <property type="component" value="Unassembled WGS sequence"/>
</dbReference>
<evidence type="ECO:0000313" key="2">
    <source>
        <dbReference type="Proteomes" id="UP000518266"/>
    </source>
</evidence>
<keyword evidence="2" id="KW-1185">Reference proteome</keyword>
<organism evidence="1 2">
    <name type="scientific">Dissostichus mawsoni</name>
    <name type="common">Antarctic cod</name>
    <dbReference type="NCBI Taxonomy" id="36200"/>
    <lineage>
        <taxon>Eukaryota</taxon>
        <taxon>Metazoa</taxon>
        <taxon>Chordata</taxon>
        <taxon>Craniata</taxon>
        <taxon>Vertebrata</taxon>
        <taxon>Euteleostomi</taxon>
        <taxon>Actinopterygii</taxon>
        <taxon>Neopterygii</taxon>
        <taxon>Teleostei</taxon>
        <taxon>Neoteleostei</taxon>
        <taxon>Acanthomorphata</taxon>
        <taxon>Eupercaria</taxon>
        <taxon>Perciformes</taxon>
        <taxon>Notothenioidei</taxon>
        <taxon>Nototheniidae</taxon>
        <taxon>Dissostichus</taxon>
    </lineage>
</organism>
<comment type="caution">
    <text evidence="1">The sequence shown here is derived from an EMBL/GenBank/DDBJ whole genome shotgun (WGS) entry which is preliminary data.</text>
</comment>
<feature type="non-terminal residue" evidence="1">
    <location>
        <position position="1"/>
    </location>
</feature>
<reference evidence="1 2" key="1">
    <citation type="submission" date="2020-03" db="EMBL/GenBank/DDBJ databases">
        <title>Dissostichus mawsoni Genome sequencing and assembly.</title>
        <authorList>
            <person name="Park H."/>
        </authorList>
    </citation>
    <scope>NUCLEOTIDE SEQUENCE [LARGE SCALE GENOMIC DNA]</scope>
    <source>
        <strain evidence="1">DM0001</strain>
        <tissue evidence="1">Muscle</tissue>
    </source>
</reference>
<evidence type="ECO:0000313" key="1">
    <source>
        <dbReference type="EMBL" id="KAF3860825.1"/>
    </source>
</evidence>
<dbReference type="OrthoDB" id="10568724at2759"/>
<gene>
    <name evidence="1" type="ORF">F7725_001080</name>
</gene>
<accession>A0A7J5ZG89</accession>
<name>A0A7J5ZG89_DISMA</name>